<evidence type="ECO:0000313" key="3">
    <source>
        <dbReference type="Proteomes" id="UP001596104"/>
    </source>
</evidence>
<dbReference type="Gene3D" id="3.10.180.10">
    <property type="entry name" value="2,3-Dihydroxybiphenyl 1,2-Dioxygenase, domain 1"/>
    <property type="match status" value="1"/>
</dbReference>
<name>A0ABW0H4H5_9HYPH</name>
<dbReference type="Proteomes" id="UP001596104">
    <property type="component" value="Unassembled WGS sequence"/>
</dbReference>
<dbReference type="PROSITE" id="PS51819">
    <property type="entry name" value="VOC"/>
    <property type="match status" value="1"/>
</dbReference>
<sequence length="192" mass="21778">MEIIKPAFHHVTFKTSRLAEMVAWYGMVVGARPTFQDANNAWTTNDEANHRVAFLSAPGLGDDPDKRSHNGIHHSAFEYESFADLMSSYARLRDEGIRPAFSLDHGMTISIYYKDPEGNFVELQCDTYGDWRQSSEWMRSSPDFAENPIGTFFDPERVHQDHKAGKSLDVLHVAMRRGDYQPAETPDLGLPV</sequence>
<proteinExistence type="predicted"/>
<evidence type="ECO:0000259" key="1">
    <source>
        <dbReference type="PROSITE" id="PS51819"/>
    </source>
</evidence>
<evidence type="ECO:0000313" key="2">
    <source>
        <dbReference type="EMBL" id="MFC5392122.1"/>
    </source>
</evidence>
<organism evidence="2 3">
    <name type="scientific">Bosea vestrisii</name>
    <dbReference type="NCBI Taxonomy" id="151416"/>
    <lineage>
        <taxon>Bacteria</taxon>
        <taxon>Pseudomonadati</taxon>
        <taxon>Pseudomonadota</taxon>
        <taxon>Alphaproteobacteria</taxon>
        <taxon>Hyphomicrobiales</taxon>
        <taxon>Boseaceae</taxon>
        <taxon>Bosea</taxon>
    </lineage>
</organism>
<dbReference type="SUPFAM" id="SSF54593">
    <property type="entry name" value="Glyoxalase/Bleomycin resistance protein/Dihydroxybiphenyl dioxygenase"/>
    <property type="match status" value="1"/>
</dbReference>
<accession>A0ABW0H4H5</accession>
<reference evidence="3" key="1">
    <citation type="journal article" date="2019" name="Int. J. Syst. Evol. Microbiol.">
        <title>The Global Catalogue of Microorganisms (GCM) 10K type strain sequencing project: providing services to taxonomists for standard genome sequencing and annotation.</title>
        <authorList>
            <consortium name="The Broad Institute Genomics Platform"/>
            <consortium name="The Broad Institute Genome Sequencing Center for Infectious Disease"/>
            <person name="Wu L."/>
            <person name="Ma J."/>
        </authorList>
    </citation>
    <scope>NUCLEOTIDE SEQUENCE [LARGE SCALE GENOMIC DNA]</scope>
    <source>
        <strain evidence="3">CGMCC 1.16326</strain>
    </source>
</reference>
<keyword evidence="3" id="KW-1185">Reference proteome</keyword>
<gene>
    <name evidence="2" type="ORF">ACFPPC_05635</name>
</gene>
<dbReference type="RefSeq" id="WP_377006840.1">
    <property type="nucleotide sequence ID" value="NZ_JBHSLV010000008.1"/>
</dbReference>
<dbReference type="EMBL" id="JBHSLV010000008">
    <property type="protein sequence ID" value="MFC5392122.1"/>
    <property type="molecule type" value="Genomic_DNA"/>
</dbReference>
<dbReference type="InterPro" id="IPR037523">
    <property type="entry name" value="VOC_core"/>
</dbReference>
<dbReference type="InterPro" id="IPR029068">
    <property type="entry name" value="Glyas_Bleomycin-R_OHBP_Dase"/>
</dbReference>
<feature type="domain" description="VOC" evidence="1">
    <location>
        <begin position="7"/>
        <end position="126"/>
    </location>
</feature>
<dbReference type="Pfam" id="PF00903">
    <property type="entry name" value="Glyoxalase"/>
    <property type="match status" value="1"/>
</dbReference>
<protein>
    <submittedName>
        <fullName evidence="2">VOC family protein</fullName>
    </submittedName>
</protein>
<comment type="caution">
    <text evidence="2">The sequence shown here is derived from an EMBL/GenBank/DDBJ whole genome shotgun (WGS) entry which is preliminary data.</text>
</comment>
<dbReference type="InterPro" id="IPR004360">
    <property type="entry name" value="Glyas_Fos-R_dOase_dom"/>
</dbReference>